<evidence type="ECO:0000313" key="2">
    <source>
        <dbReference type="RefSeq" id="XP_016496544.1"/>
    </source>
</evidence>
<proteinExistence type="predicted"/>
<evidence type="ECO:0000256" key="1">
    <source>
        <dbReference type="SAM" id="MobiDB-lite"/>
    </source>
</evidence>
<dbReference type="PANTHER" id="PTHR37610">
    <property type="entry name" value="CCHC-TYPE DOMAIN-CONTAINING PROTEIN"/>
    <property type="match status" value="1"/>
</dbReference>
<name>A0A1S4C6J3_TOBAC</name>
<reference evidence="2" key="1">
    <citation type="submission" date="2025-08" db="UniProtKB">
        <authorList>
            <consortium name="RefSeq"/>
        </authorList>
    </citation>
    <scope>IDENTIFICATION</scope>
</reference>
<feature type="compositionally biased region" description="Polar residues" evidence="1">
    <location>
        <begin position="1"/>
        <end position="11"/>
    </location>
</feature>
<evidence type="ECO:0008006" key="3">
    <source>
        <dbReference type="Google" id="ProtNLM"/>
    </source>
</evidence>
<sequence length="171" mass="19562">MSPAGTQFNSLESKEQQRNMSLPAPESSDGNLAAWEEQARVSRWNSKKGDFDATLGHQWYRCNAIVLGWIMSLVSKELITGIVYAKNTRAIWEDLRELFDKVNTSRVYQLHKAVATITQGVDSVSLYFSKLRNLWDEFDNMVPPPCDCAKSKNFIEFFMGLKPMNKLEAKF</sequence>
<dbReference type="PaxDb" id="4097-A0A1S4C6J3"/>
<organism evidence="2">
    <name type="scientific">Nicotiana tabacum</name>
    <name type="common">Common tobacco</name>
    <dbReference type="NCBI Taxonomy" id="4097"/>
    <lineage>
        <taxon>Eukaryota</taxon>
        <taxon>Viridiplantae</taxon>
        <taxon>Streptophyta</taxon>
        <taxon>Embryophyta</taxon>
        <taxon>Tracheophyta</taxon>
        <taxon>Spermatophyta</taxon>
        <taxon>Magnoliopsida</taxon>
        <taxon>eudicotyledons</taxon>
        <taxon>Gunneridae</taxon>
        <taxon>Pentapetalae</taxon>
        <taxon>asterids</taxon>
        <taxon>lamiids</taxon>
        <taxon>Solanales</taxon>
        <taxon>Solanaceae</taxon>
        <taxon>Nicotianoideae</taxon>
        <taxon>Nicotianeae</taxon>
        <taxon>Nicotiana</taxon>
    </lineage>
</organism>
<dbReference type="OrthoDB" id="1274252at2759"/>
<protein>
    <recommendedName>
        <fullName evidence="3">Retrotransposon gag domain-containing protein</fullName>
    </recommendedName>
</protein>
<feature type="region of interest" description="Disordered" evidence="1">
    <location>
        <begin position="1"/>
        <end position="31"/>
    </location>
</feature>
<dbReference type="PANTHER" id="PTHR37610:SF85">
    <property type="entry name" value="REVERSE TRANSCRIPTASE DOMAIN-CONTAINING PROTEIN"/>
    <property type="match status" value="1"/>
</dbReference>
<dbReference type="RefSeq" id="XP_016496544.1">
    <property type="nucleotide sequence ID" value="XM_016641058.1"/>
</dbReference>
<dbReference type="KEGG" id="nta:107815474"/>
<dbReference type="AlphaFoldDB" id="A0A1S4C6J3"/>
<gene>
    <name evidence="2" type="primary">LOC107815474</name>
</gene>
<accession>A0A1S4C6J3</accession>